<dbReference type="RefSeq" id="WP_136630066.1">
    <property type="nucleotide sequence ID" value="NZ_BGZI01000015.1"/>
</dbReference>
<name>A0A5M3Q0I6_9GAMM</name>
<evidence type="ECO:0000313" key="1">
    <source>
        <dbReference type="EMBL" id="GBO88714.1"/>
    </source>
</evidence>
<reference evidence="1 2" key="1">
    <citation type="journal article" date="2019" name="J. Gen. Appl. Microbiol.">
        <title>Aerobic degradation of cis-dichloroethene by the marine bacterium Marinobacter salsuginis strain 5N-3.</title>
        <authorList>
            <person name="Inoue Y."/>
            <person name="Fukunaga Y."/>
            <person name="Katsumata H."/>
            <person name="Ohji S."/>
            <person name="Hosoyama A."/>
            <person name="Mori K."/>
            <person name="Ando K."/>
        </authorList>
    </citation>
    <scope>NUCLEOTIDE SEQUENCE [LARGE SCALE GENOMIC DNA]</scope>
    <source>
        <strain evidence="1 2">NBRC 109114</strain>
    </source>
</reference>
<protein>
    <recommendedName>
        <fullName evidence="3">DNA methylase N-4/N-6 domain-containing protein</fullName>
    </recommendedName>
</protein>
<dbReference type="AlphaFoldDB" id="A0A5M3Q0I6"/>
<comment type="caution">
    <text evidence="1">The sequence shown here is derived from an EMBL/GenBank/DDBJ whole genome shotgun (WGS) entry which is preliminary data.</text>
</comment>
<dbReference type="Gene3D" id="3.40.50.150">
    <property type="entry name" value="Vaccinia Virus protein VP39"/>
    <property type="match status" value="1"/>
</dbReference>
<evidence type="ECO:0000313" key="2">
    <source>
        <dbReference type="Proteomes" id="UP000387223"/>
    </source>
</evidence>
<sequence length="312" mass="35300">MNKPQGFASSVASYPNRGKWGDSRWRGNCSGHIIKDALGSYFDWSNPEALFVDPSEGSGTSGDVARELGVNYKGLDLHSGFNLLRDDLLESVGRPAEMIFWHPPYHSMIEYSKNVWGNGQAHPDDLSNCQSVGEFIEKSQLALMNIYDALSHQGRATYCVLIGNMRKSGEFYDLTGMLQRVAPGKLRDIIIKQQHNCVSDSRRYGGASFARIAHETLLVFERDRRILCAIDFAFQVEQRLANAQRMTWRSALKRVTRPGEKVHLQDLYARLSGYAKRVATNQNFEAKIRQVVRRFEEDFTPLGKGVYERVAA</sequence>
<proteinExistence type="predicted"/>
<evidence type="ECO:0008006" key="3">
    <source>
        <dbReference type="Google" id="ProtNLM"/>
    </source>
</evidence>
<dbReference type="InterPro" id="IPR029063">
    <property type="entry name" value="SAM-dependent_MTases_sf"/>
</dbReference>
<dbReference type="EMBL" id="BGZI01000015">
    <property type="protein sequence ID" value="GBO88714.1"/>
    <property type="molecule type" value="Genomic_DNA"/>
</dbReference>
<dbReference type="Proteomes" id="UP000387223">
    <property type="component" value="Unassembled WGS sequence"/>
</dbReference>
<accession>A0A5M3Q0I6</accession>
<organism evidence="1 2">
    <name type="scientific">Marinobacter salsuginis</name>
    <dbReference type="NCBI Taxonomy" id="418719"/>
    <lineage>
        <taxon>Bacteria</taxon>
        <taxon>Pseudomonadati</taxon>
        <taxon>Pseudomonadota</taxon>
        <taxon>Gammaproteobacteria</taxon>
        <taxon>Pseudomonadales</taxon>
        <taxon>Marinobacteraceae</taxon>
        <taxon>Marinobacter</taxon>
    </lineage>
</organism>
<gene>
    <name evidence="1" type="ORF">MSSD14B_23820</name>
</gene>
<dbReference type="SUPFAM" id="SSF53335">
    <property type="entry name" value="S-adenosyl-L-methionine-dependent methyltransferases"/>
    <property type="match status" value="1"/>
</dbReference>